<dbReference type="eggNOG" id="COG0021">
    <property type="taxonomic scope" value="Bacteria"/>
</dbReference>
<dbReference type="AlphaFoldDB" id="S7V2M4"/>
<name>S7V2M4_DESML</name>
<feature type="binding site" evidence="14">
    <location>
        <position position="75"/>
    </location>
    <ligand>
        <name>thiamine diphosphate</name>
        <dbReference type="ChEBI" id="CHEBI:58937"/>
    </ligand>
</feature>
<gene>
    <name evidence="18" type="ORF">dsmv_0318</name>
</gene>
<comment type="cofactor">
    <cofactor evidence="14">
        <name>thiamine diphosphate</name>
        <dbReference type="ChEBI" id="CHEBI:58937"/>
    </cofactor>
    <text evidence="14">Binds 1 thiamine pyrophosphate per subunit. During the reaction, the substrate forms a covalent intermediate with the cofactor.</text>
</comment>
<dbReference type="InterPro" id="IPR029061">
    <property type="entry name" value="THDP-binding"/>
</dbReference>
<dbReference type="CDD" id="cd02012">
    <property type="entry name" value="TPP_TK"/>
    <property type="match status" value="1"/>
</dbReference>
<feature type="binding site" evidence="15">
    <location>
        <position position="164"/>
    </location>
    <ligand>
        <name>Mg(2+)</name>
        <dbReference type="ChEBI" id="CHEBI:18420"/>
    </ligand>
</feature>
<feature type="binding site" evidence="15">
    <location>
        <position position="194"/>
    </location>
    <ligand>
        <name>Mg(2+)</name>
        <dbReference type="ChEBI" id="CHEBI:18420"/>
    </ligand>
</feature>
<dbReference type="FunFam" id="3.40.50.920:FF:000003">
    <property type="entry name" value="Transketolase"/>
    <property type="match status" value="1"/>
</dbReference>
<keyword evidence="6" id="KW-0808">Transferase</keyword>
<dbReference type="EC" id="2.2.1.1" evidence="5 11"/>
<dbReference type="OrthoDB" id="8732661at2"/>
<dbReference type="InterPro" id="IPR033247">
    <property type="entry name" value="Transketolase_fam"/>
</dbReference>
<feature type="binding site" evidence="13">
    <location>
        <position position="365"/>
    </location>
    <ligand>
        <name>substrate</name>
    </ligand>
</feature>
<dbReference type="EMBL" id="ATHJ01000094">
    <property type="protein sequence ID" value="EPR38908.1"/>
    <property type="molecule type" value="Genomic_DNA"/>
</dbReference>
<feature type="binding site" evidence="14">
    <location>
        <position position="445"/>
    </location>
    <ligand>
        <name>thiamine diphosphate</name>
        <dbReference type="ChEBI" id="CHEBI:58937"/>
    </ligand>
</feature>
<evidence type="ECO:0000256" key="5">
    <source>
        <dbReference type="ARBA" id="ARBA00013152"/>
    </source>
</evidence>
<feature type="site" description="Important for catalytic activity" evidence="16">
    <location>
        <position position="270"/>
    </location>
</feature>
<comment type="cofactor">
    <cofactor evidence="2">
        <name>Co(2+)</name>
        <dbReference type="ChEBI" id="CHEBI:48828"/>
    </cofactor>
</comment>
<dbReference type="InterPro" id="IPR055152">
    <property type="entry name" value="Transketolase-like_C_2"/>
</dbReference>
<keyword evidence="8 15" id="KW-0460">Magnesium</keyword>
<dbReference type="PANTHER" id="PTHR43522:SF2">
    <property type="entry name" value="TRANSKETOLASE 1-RELATED"/>
    <property type="match status" value="1"/>
</dbReference>
<dbReference type="PROSITE" id="PS00801">
    <property type="entry name" value="TRANSKETOLASE_1"/>
    <property type="match status" value="1"/>
</dbReference>
<dbReference type="Gene3D" id="3.40.50.970">
    <property type="match status" value="2"/>
</dbReference>
<dbReference type="STRING" id="897.B2D07_05095"/>
<evidence type="ECO:0000256" key="9">
    <source>
        <dbReference type="ARBA" id="ARBA00023052"/>
    </source>
</evidence>
<dbReference type="InterPro" id="IPR009014">
    <property type="entry name" value="Transketo_C/PFOR_II"/>
</dbReference>
<dbReference type="SMART" id="SM00861">
    <property type="entry name" value="Transket_pyr"/>
    <property type="match status" value="1"/>
</dbReference>
<evidence type="ECO:0000256" key="11">
    <source>
        <dbReference type="NCBIfam" id="TIGR00232"/>
    </source>
</evidence>
<dbReference type="GO" id="GO:0046872">
    <property type="term" value="F:metal ion binding"/>
    <property type="evidence" value="ECO:0007669"/>
    <property type="project" value="UniProtKB-KW"/>
</dbReference>
<protein>
    <recommendedName>
        <fullName evidence="5 11">Transketolase</fullName>
        <ecNumber evidence="5 11">2.2.1.1</ecNumber>
    </recommendedName>
</protein>
<evidence type="ECO:0000256" key="3">
    <source>
        <dbReference type="ARBA" id="ARBA00007131"/>
    </source>
</evidence>
<sequence length="674" mass="72920">MNQPSAECRAINDQLCINTIRTLSMDAVQAANSGHPGAPMGLAPAAYVLWTQVMKHNPKNPQWPDRDRFVLSGGHASMLLYSVLHLTGYDVTLEDIRNFRQWGSKTPGHPEYGHTPGVETTTGPLGQGIANAVGMAMAERFLADRFNREGNTIVDHHTYVMCGDGDLMEGISYEAASLAGHLGLGKLICIYDDNRISIEGSTDLAFTENTALRFEAMNWHVQRVADGNDVDAIRNALTAAKDETEKPSVILLRTHIAYGSPNKQDTADAHGAPLGEEEVRLTKINLGCSEDKCFCVLEDPLKVFRKCVDRGQAHQMKWLEAFNAYATAHPEPAREWNEMITGTLPEGWDADLPAFSAADGPVATRSASGRVINGLAGRILNLIGGSADLGPSNKTHIDGAADFQKNVYSGRNIRFGVREHAMGAILSGLALHGGIRPFGGTFLVFADYMRASIRLASLMKIPVTYVFTHDSVAVGEDGPTHQPVEHLMSLRAIPGLTVIRPADANETREAWRIAMTHGAGPTALILSRQKLPVIDRKTCANAAGLAAGGYILLDCEGRADIILIATGAEVHLILEAQKVLAEKGVKSRVVGLPSWELFEKQDAAYKDQVLPPEVKTRLAVEAGQPMGWERYVGARDAVIGIDTFGTSAPGSLVLERYGFTVENVVQKALALLNR</sequence>
<evidence type="ECO:0000256" key="1">
    <source>
        <dbReference type="ARBA" id="ARBA00001913"/>
    </source>
</evidence>
<feature type="domain" description="Transketolase-like pyrimidine-binding" evidence="17">
    <location>
        <begin position="362"/>
        <end position="533"/>
    </location>
</feature>
<dbReference type="FunFam" id="3.40.50.970:FF:000004">
    <property type="entry name" value="Transketolase"/>
    <property type="match status" value="1"/>
</dbReference>
<dbReference type="InterPro" id="IPR005474">
    <property type="entry name" value="Transketolase_N"/>
</dbReference>
<evidence type="ECO:0000256" key="4">
    <source>
        <dbReference type="ARBA" id="ARBA00011738"/>
    </source>
</evidence>
<feature type="binding site" evidence="13">
    <location>
        <position position="477"/>
    </location>
    <ligand>
        <name>substrate</name>
    </ligand>
</feature>
<feature type="binding site" evidence="13">
    <location>
        <position position="481"/>
    </location>
    <ligand>
        <name>substrate</name>
    </ligand>
</feature>
<keyword evidence="7 15" id="KW-0479">Metal-binding</keyword>
<comment type="catalytic activity">
    <reaction evidence="10">
        <text>D-sedoheptulose 7-phosphate + D-glyceraldehyde 3-phosphate = aldehydo-D-ribose 5-phosphate + D-xylulose 5-phosphate</text>
        <dbReference type="Rhea" id="RHEA:10508"/>
        <dbReference type="ChEBI" id="CHEBI:57483"/>
        <dbReference type="ChEBI" id="CHEBI:57737"/>
        <dbReference type="ChEBI" id="CHEBI:58273"/>
        <dbReference type="ChEBI" id="CHEBI:59776"/>
        <dbReference type="EC" id="2.2.1.1"/>
    </reaction>
</comment>
<dbReference type="PATRIC" id="fig|1121405.3.peg.2704"/>
<dbReference type="Pfam" id="PF22613">
    <property type="entry name" value="Transketolase_C_1"/>
    <property type="match status" value="1"/>
</dbReference>
<comment type="subunit">
    <text evidence="4">Homodimer.</text>
</comment>
<evidence type="ECO:0000256" key="15">
    <source>
        <dbReference type="PIRSR" id="PIRSR605478-4"/>
    </source>
</evidence>
<feature type="binding site" evidence="13">
    <location>
        <position position="392"/>
    </location>
    <ligand>
        <name>substrate</name>
    </ligand>
</feature>
<feature type="active site" description="Proton donor" evidence="12">
    <location>
        <position position="419"/>
    </location>
</feature>
<dbReference type="SUPFAM" id="SSF52922">
    <property type="entry name" value="TK C-terminal domain-like"/>
    <property type="match status" value="1"/>
</dbReference>
<evidence type="ECO:0000256" key="10">
    <source>
        <dbReference type="ARBA" id="ARBA00049473"/>
    </source>
</evidence>
<feature type="binding site" evidence="13">
    <location>
        <position position="469"/>
    </location>
    <ligand>
        <name>substrate</name>
    </ligand>
</feature>
<evidence type="ECO:0000256" key="7">
    <source>
        <dbReference type="ARBA" id="ARBA00022723"/>
    </source>
</evidence>
<dbReference type="FunFam" id="3.40.50.970:FF:000003">
    <property type="entry name" value="Transketolase"/>
    <property type="match status" value="1"/>
</dbReference>
<dbReference type="InterPro" id="IPR049557">
    <property type="entry name" value="Transketolase_CS"/>
</dbReference>
<feature type="site" description="Important for catalytic activity" evidence="16">
    <location>
        <position position="35"/>
    </location>
</feature>
<dbReference type="NCBIfam" id="TIGR00232">
    <property type="entry name" value="tktlase_bact"/>
    <property type="match status" value="1"/>
</dbReference>
<dbReference type="Gene3D" id="3.40.50.920">
    <property type="match status" value="1"/>
</dbReference>
<comment type="caution">
    <text evidence="18">The sequence shown here is derived from an EMBL/GenBank/DDBJ whole genome shotgun (WGS) entry which is preliminary data.</text>
</comment>
<feature type="binding site" evidence="13">
    <location>
        <position position="528"/>
    </location>
    <ligand>
        <name>substrate</name>
    </ligand>
</feature>
<feature type="binding site" evidence="14">
    <location>
        <position position="194"/>
    </location>
    <ligand>
        <name>thiamine diphosphate</name>
        <dbReference type="ChEBI" id="CHEBI:58937"/>
    </ligand>
</feature>
<dbReference type="Proteomes" id="UP000014977">
    <property type="component" value="Unassembled WGS sequence"/>
</dbReference>
<reference evidence="18 19" key="1">
    <citation type="journal article" date="2013" name="Genome Announc.">
        <title>Draft genome sequences for three mercury-methylating, sulfate-reducing bacteria.</title>
        <authorList>
            <person name="Brown S.D."/>
            <person name="Hurt R.A.Jr."/>
            <person name="Gilmour C.C."/>
            <person name="Elias D.A."/>
        </authorList>
    </citation>
    <scope>NUCLEOTIDE SEQUENCE [LARGE SCALE GENOMIC DNA]</scope>
    <source>
        <strain evidence="18 19">DSM 2059</strain>
    </source>
</reference>
<comment type="cofactor">
    <cofactor evidence="15">
        <name>Mg(2+)</name>
        <dbReference type="ChEBI" id="CHEBI:18420"/>
    </cofactor>
    <text evidence="15">Binds 1 Mg(2+) ion per subunit. Can also utilize other divalent metal cations, such as Ca(2+), Mn(2+) and Co(2+).</text>
</comment>
<keyword evidence="19" id="KW-1185">Reference proteome</keyword>
<evidence type="ECO:0000256" key="13">
    <source>
        <dbReference type="PIRSR" id="PIRSR605478-2"/>
    </source>
</evidence>
<dbReference type="RefSeq" id="WP_020876980.1">
    <property type="nucleotide sequence ID" value="NZ_ATHJ01000094.1"/>
</dbReference>
<evidence type="ECO:0000256" key="14">
    <source>
        <dbReference type="PIRSR" id="PIRSR605478-3"/>
    </source>
</evidence>
<dbReference type="SUPFAM" id="SSF52518">
    <property type="entry name" value="Thiamin diphosphate-binding fold (THDP-binding)"/>
    <property type="match status" value="2"/>
</dbReference>
<evidence type="ECO:0000313" key="19">
    <source>
        <dbReference type="Proteomes" id="UP000014977"/>
    </source>
</evidence>
<evidence type="ECO:0000313" key="18">
    <source>
        <dbReference type="EMBL" id="EPR38908.1"/>
    </source>
</evidence>
<feature type="binding site" evidence="13">
    <location>
        <position position="35"/>
    </location>
    <ligand>
        <name>substrate</name>
    </ligand>
</feature>
<feature type="binding site" evidence="13">
    <location>
        <position position="270"/>
    </location>
    <ligand>
        <name>substrate</name>
    </ligand>
</feature>
<dbReference type="Pfam" id="PF00456">
    <property type="entry name" value="Transketolase_N"/>
    <property type="match status" value="1"/>
</dbReference>
<feature type="binding site" evidence="14">
    <location>
        <position position="165"/>
    </location>
    <ligand>
        <name>thiamine diphosphate</name>
        <dbReference type="ChEBI" id="CHEBI:58937"/>
    </ligand>
</feature>
<feature type="binding site" evidence="14">
    <location>
        <position position="270"/>
    </location>
    <ligand>
        <name>thiamine diphosphate</name>
        <dbReference type="ChEBI" id="CHEBI:58937"/>
    </ligand>
</feature>
<dbReference type="GO" id="GO:0005829">
    <property type="term" value="C:cytosol"/>
    <property type="evidence" value="ECO:0007669"/>
    <property type="project" value="TreeGrafter"/>
</dbReference>
<dbReference type="InterPro" id="IPR005475">
    <property type="entry name" value="Transketolase-like_Pyr-bd"/>
</dbReference>
<evidence type="ECO:0000256" key="16">
    <source>
        <dbReference type="PIRSR" id="PIRSR605478-5"/>
    </source>
</evidence>
<dbReference type="Pfam" id="PF02779">
    <property type="entry name" value="Transket_pyr"/>
    <property type="match status" value="1"/>
</dbReference>
<dbReference type="InterPro" id="IPR005478">
    <property type="entry name" value="Transketolase_bac-like"/>
</dbReference>
<feature type="binding site" evidence="15">
    <location>
        <position position="196"/>
    </location>
    <ligand>
        <name>Mg(2+)</name>
        <dbReference type="ChEBI" id="CHEBI:18420"/>
    </ligand>
</feature>
<keyword evidence="9 14" id="KW-0786">Thiamine pyrophosphate</keyword>
<evidence type="ECO:0000256" key="8">
    <source>
        <dbReference type="ARBA" id="ARBA00022842"/>
    </source>
</evidence>
<dbReference type="PANTHER" id="PTHR43522">
    <property type="entry name" value="TRANSKETOLASE"/>
    <property type="match status" value="1"/>
</dbReference>
<evidence type="ECO:0000256" key="12">
    <source>
        <dbReference type="PIRSR" id="PIRSR605478-1"/>
    </source>
</evidence>
<evidence type="ECO:0000256" key="6">
    <source>
        <dbReference type="ARBA" id="ARBA00022679"/>
    </source>
</evidence>
<dbReference type="GO" id="GO:0009052">
    <property type="term" value="P:pentose-phosphate shunt, non-oxidative branch"/>
    <property type="evidence" value="ECO:0007669"/>
    <property type="project" value="UniProtKB-ARBA"/>
</dbReference>
<evidence type="ECO:0000256" key="2">
    <source>
        <dbReference type="ARBA" id="ARBA00001941"/>
    </source>
</evidence>
<comment type="similarity">
    <text evidence="3">Belongs to the transketolase family.</text>
</comment>
<dbReference type="CDD" id="cd07033">
    <property type="entry name" value="TPP_PYR_DXS_TK_like"/>
    <property type="match status" value="1"/>
</dbReference>
<evidence type="ECO:0000259" key="17">
    <source>
        <dbReference type="SMART" id="SM00861"/>
    </source>
</evidence>
<organism evidence="18 19">
    <name type="scientific">Desulfococcus multivorans DSM 2059</name>
    <dbReference type="NCBI Taxonomy" id="1121405"/>
    <lineage>
        <taxon>Bacteria</taxon>
        <taxon>Pseudomonadati</taxon>
        <taxon>Thermodesulfobacteriota</taxon>
        <taxon>Desulfobacteria</taxon>
        <taxon>Desulfobacterales</taxon>
        <taxon>Desulfococcaceae</taxon>
        <taxon>Desulfococcus</taxon>
    </lineage>
</organism>
<comment type="cofactor">
    <cofactor evidence="1">
        <name>Ca(2+)</name>
        <dbReference type="ChEBI" id="CHEBI:29108"/>
    </cofactor>
</comment>
<proteinExistence type="inferred from homology"/>
<accession>S7V2M4</accession>
<feature type="binding site" evidence="14">
    <location>
        <begin position="123"/>
        <end position="125"/>
    </location>
    <ligand>
        <name>thiamine diphosphate</name>
        <dbReference type="ChEBI" id="CHEBI:58937"/>
    </ligand>
</feature>
<dbReference type="GO" id="GO:0004802">
    <property type="term" value="F:transketolase activity"/>
    <property type="evidence" value="ECO:0007669"/>
    <property type="project" value="UniProtKB-UniRule"/>
</dbReference>